<reference evidence="2" key="2">
    <citation type="submission" date="2020-10" db="UniProtKB">
        <authorList>
            <consortium name="WormBaseParasite"/>
        </authorList>
    </citation>
    <scope>IDENTIFICATION</scope>
</reference>
<dbReference type="Proteomes" id="UP000492821">
    <property type="component" value="Unassembled WGS sequence"/>
</dbReference>
<accession>A0A7E4W8X8</accession>
<keyword evidence="1" id="KW-1185">Reference proteome</keyword>
<evidence type="ECO:0000313" key="1">
    <source>
        <dbReference type="Proteomes" id="UP000492821"/>
    </source>
</evidence>
<dbReference type="AlphaFoldDB" id="A0A7E4W8X8"/>
<dbReference type="WBParaSite" id="Pan_g9058.t1">
    <property type="protein sequence ID" value="Pan_g9058.t1"/>
    <property type="gene ID" value="Pan_g9058"/>
</dbReference>
<evidence type="ECO:0000313" key="2">
    <source>
        <dbReference type="WBParaSite" id="Pan_g9058.t1"/>
    </source>
</evidence>
<reference evidence="1" key="1">
    <citation type="journal article" date="2013" name="Genetics">
        <title>The draft genome and transcriptome of Panagrellus redivivus are shaped by the harsh demands of a free-living lifestyle.</title>
        <authorList>
            <person name="Srinivasan J."/>
            <person name="Dillman A.R."/>
            <person name="Macchietto M.G."/>
            <person name="Heikkinen L."/>
            <person name="Lakso M."/>
            <person name="Fracchia K.M."/>
            <person name="Antoshechkin I."/>
            <person name="Mortazavi A."/>
            <person name="Wong G."/>
            <person name="Sternberg P.W."/>
        </authorList>
    </citation>
    <scope>NUCLEOTIDE SEQUENCE [LARGE SCALE GENOMIC DNA]</scope>
    <source>
        <strain evidence="1">MT8872</strain>
    </source>
</reference>
<proteinExistence type="predicted"/>
<protein>
    <submittedName>
        <fullName evidence="2">Cytoplasmic protein</fullName>
    </submittedName>
</protein>
<organism evidence="1 2">
    <name type="scientific">Panagrellus redivivus</name>
    <name type="common">Microworm</name>
    <dbReference type="NCBI Taxonomy" id="6233"/>
    <lineage>
        <taxon>Eukaryota</taxon>
        <taxon>Metazoa</taxon>
        <taxon>Ecdysozoa</taxon>
        <taxon>Nematoda</taxon>
        <taxon>Chromadorea</taxon>
        <taxon>Rhabditida</taxon>
        <taxon>Tylenchina</taxon>
        <taxon>Panagrolaimomorpha</taxon>
        <taxon>Panagrolaimoidea</taxon>
        <taxon>Panagrolaimidae</taxon>
        <taxon>Panagrellus</taxon>
    </lineage>
</organism>
<name>A0A7E4W8X8_PANRE</name>
<sequence length="80" mass="9305">MPQVALAKSGKQYPGEYEMPLVISEQEACSQWRRSTNMKYVTKKRDTTNSIMSKARHLDAGGRRVDIVRNFCHNYKKLQK</sequence>